<dbReference type="GO" id="GO:0000156">
    <property type="term" value="F:phosphorelay response regulator activity"/>
    <property type="evidence" value="ECO:0007669"/>
    <property type="project" value="TreeGrafter"/>
</dbReference>
<evidence type="ECO:0000259" key="15">
    <source>
        <dbReference type="PROSITE" id="PS51755"/>
    </source>
</evidence>
<dbReference type="SMART" id="SM00448">
    <property type="entry name" value="REC"/>
    <property type="match status" value="1"/>
</dbReference>
<keyword evidence="3" id="KW-0963">Cytoplasm</keyword>
<dbReference type="PROSITE" id="PS51755">
    <property type="entry name" value="OMPR_PHOB"/>
    <property type="match status" value="1"/>
</dbReference>
<keyword evidence="6 13" id="KW-0238">DNA-binding</keyword>
<dbReference type="InterPro" id="IPR001867">
    <property type="entry name" value="OmpR/PhoB-type_DNA-bd"/>
</dbReference>
<evidence type="ECO:0000256" key="10">
    <source>
        <dbReference type="ARBA" id="ARBA00037471"/>
    </source>
</evidence>
<dbReference type="SMART" id="SM00862">
    <property type="entry name" value="Trans_reg_C"/>
    <property type="match status" value="1"/>
</dbReference>
<evidence type="ECO:0000256" key="5">
    <source>
        <dbReference type="ARBA" id="ARBA00023026"/>
    </source>
</evidence>
<dbReference type="Pfam" id="PF00486">
    <property type="entry name" value="Trans_reg_C"/>
    <property type="match status" value="1"/>
</dbReference>
<sequence length="224" mass="25351">MFTVLAATGDETLAKRLYESLEDGGYHCFPAQDGEKVYFLLDNFHIDLLVCEAALPGKDGCTITRELRAAQFSLPILLLAGENSLEQKRACFLAGADDCMPKPVEMEELLLRVSALLRRAGAASRHKLQIGELAADYDTLTVSTPDRNMKLPKREFELLFKLLSSPGQTFTRRQLLDELWGLDTGVDERTVDVHIKRLRARFKYRQEFQLVTVRGIGYRAKLTR</sequence>
<comment type="subcellular location">
    <subcellularLocation>
        <location evidence="1">Cytoplasm</location>
    </subcellularLocation>
</comment>
<comment type="function">
    <text evidence="9">May play the central regulatory role in sporulation. It may be an element of the effector pathway responsible for the activation of sporulation genes in response to nutritional stress. Spo0A may act in concert with spo0H (a sigma factor) to control the expression of some genes that are critical to the sporulation process.</text>
</comment>
<comment type="function">
    <text evidence="10">Member of the two-component regulatory system HssS/HssR involved in intracellular heme homeostasis and tempering of staphylococcal virulence. Phosphorylated HssR binds to a direct repeat sequence within hrtAB promoter and activates the expression of hrtAB, an efflux pump, in response to extracellular heme, hemin, hemoglobin or blood.</text>
</comment>
<dbReference type="InterPro" id="IPR036388">
    <property type="entry name" value="WH-like_DNA-bd_sf"/>
</dbReference>
<comment type="caution">
    <text evidence="12">Lacks conserved residue(s) required for the propagation of feature annotation.</text>
</comment>
<keyword evidence="4" id="KW-0805">Transcription regulation</keyword>
<dbReference type="GO" id="GO:0032993">
    <property type="term" value="C:protein-DNA complex"/>
    <property type="evidence" value="ECO:0007669"/>
    <property type="project" value="TreeGrafter"/>
</dbReference>
<evidence type="ECO:0000259" key="14">
    <source>
        <dbReference type="PROSITE" id="PS50110"/>
    </source>
</evidence>
<evidence type="ECO:0000256" key="3">
    <source>
        <dbReference type="ARBA" id="ARBA00022490"/>
    </source>
</evidence>
<dbReference type="EMBL" id="SLUK01000002">
    <property type="protein sequence ID" value="TCL44517.1"/>
    <property type="molecule type" value="Genomic_DNA"/>
</dbReference>
<evidence type="ECO:0000256" key="1">
    <source>
        <dbReference type="ARBA" id="ARBA00004496"/>
    </source>
</evidence>
<reference evidence="16 17" key="1">
    <citation type="submission" date="2019-03" db="EMBL/GenBank/DDBJ databases">
        <title>Genomic Encyclopedia of Type Strains, Phase IV (KMG-IV): sequencing the most valuable type-strain genomes for metagenomic binning, comparative biology and taxonomic classification.</title>
        <authorList>
            <person name="Goeker M."/>
        </authorList>
    </citation>
    <scope>NUCLEOTIDE SEQUENCE [LARGE SCALE GENOMIC DNA]</scope>
    <source>
        <strain evidence="16 17">DSM 100433</strain>
    </source>
</reference>
<organism evidence="16 17">
    <name type="scientific">Harryflintia acetispora</name>
    <dbReference type="NCBI Taxonomy" id="1849041"/>
    <lineage>
        <taxon>Bacteria</taxon>
        <taxon>Bacillati</taxon>
        <taxon>Bacillota</taxon>
        <taxon>Clostridia</taxon>
        <taxon>Eubacteriales</taxon>
        <taxon>Oscillospiraceae</taxon>
        <taxon>Harryflintia</taxon>
    </lineage>
</organism>
<name>A0A9X8Y8R7_9FIRM</name>
<evidence type="ECO:0000256" key="12">
    <source>
        <dbReference type="PROSITE-ProRule" id="PRU00169"/>
    </source>
</evidence>
<dbReference type="InterPro" id="IPR039420">
    <property type="entry name" value="WalR-like"/>
</dbReference>
<evidence type="ECO:0000256" key="2">
    <source>
        <dbReference type="ARBA" id="ARBA00018672"/>
    </source>
</evidence>
<feature type="DNA-binding region" description="OmpR/PhoB-type" evidence="13">
    <location>
        <begin position="125"/>
        <end position="222"/>
    </location>
</feature>
<protein>
    <recommendedName>
        <fullName evidence="11">Heme response regulator HssR</fullName>
    </recommendedName>
    <alternativeName>
        <fullName evidence="2">Stage 0 sporulation protein A homolog</fullName>
    </alternativeName>
</protein>
<dbReference type="Pfam" id="PF00072">
    <property type="entry name" value="Response_reg"/>
    <property type="match status" value="1"/>
</dbReference>
<evidence type="ECO:0000256" key="6">
    <source>
        <dbReference type="ARBA" id="ARBA00023125"/>
    </source>
</evidence>
<gene>
    <name evidence="16" type="ORF">EDD78_102136</name>
</gene>
<evidence type="ECO:0000256" key="8">
    <source>
        <dbReference type="ARBA" id="ARBA00023163"/>
    </source>
</evidence>
<dbReference type="PANTHER" id="PTHR48111">
    <property type="entry name" value="REGULATOR OF RPOS"/>
    <property type="match status" value="1"/>
</dbReference>
<dbReference type="OrthoDB" id="9790442at2"/>
<dbReference type="GO" id="GO:0005829">
    <property type="term" value="C:cytosol"/>
    <property type="evidence" value="ECO:0007669"/>
    <property type="project" value="TreeGrafter"/>
</dbReference>
<dbReference type="RefSeq" id="WP_079699463.1">
    <property type="nucleotide sequence ID" value="NZ_JADNAH010000022.1"/>
</dbReference>
<dbReference type="Gene3D" id="3.40.50.2300">
    <property type="match status" value="1"/>
</dbReference>
<dbReference type="GO" id="GO:0006355">
    <property type="term" value="P:regulation of DNA-templated transcription"/>
    <property type="evidence" value="ECO:0007669"/>
    <property type="project" value="InterPro"/>
</dbReference>
<dbReference type="Proteomes" id="UP000294682">
    <property type="component" value="Unassembled WGS sequence"/>
</dbReference>
<dbReference type="AlphaFoldDB" id="A0A9X8Y8R7"/>
<evidence type="ECO:0000256" key="9">
    <source>
        <dbReference type="ARBA" id="ARBA00024867"/>
    </source>
</evidence>
<keyword evidence="5" id="KW-0843">Virulence</keyword>
<evidence type="ECO:0000313" key="16">
    <source>
        <dbReference type="EMBL" id="TCL44517.1"/>
    </source>
</evidence>
<evidence type="ECO:0000256" key="11">
    <source>
        <dbReference type="ARBA" id="ARBA00039976"/>
    </source>
</evidence>
<dbReference type="PANTHER" id="PTHR48111:SF49">
    <property type="entry name" value="HEME RESPONSE REGULATOR HSSR"/>
    <property type="match status" value="1"/>
</dbReference>
<dbReference type="CDD" id="cd00383">
    <property type="entry name" value="trans_reg_C"/>
    <property type="match status" value="1"/>
</dbReference>
<evidence type="ECO:0000256" key="4">
    <source>
        <dbReference type="ARBA" id="ARBA00023015"/>
    </source>
</evidence>
<dbReference type="InterPro" id="IPR001789">
    <property type="entry name" value="Sig_transdc_resp-reg_receiver"/>
</dbReference>
<accession>A0A9X8Y8R7</accession>
<comment type="caution">
    <text evidence="16">The sequence shown here is derived from an EMBL/GenBank/DDBJ whole genome shotgun (WGS) entry which is preliminary data.</text>
</comment>
<evidence type="ECO:0000313" key="17">
    <source>
        <dbReference type="Proteomes" id="UP000294682"/>
    </source>
</evidence>
<evidence type="ECO:0000256" key="7">
    <source>
        <dbReference type="ARBA" id="ARBA00023159"/>
    </source>
</evidence>
<evidence type="ECO:0000256" key="13">
    <source>
        <dbReference type="PROSITE-ProRule" id="PRU01091"/>
    </source>
</evidence>
<dbReference type="SUPFAM" id="SSF52172">
    <property type="entry name" value="CheY-like"/>
    <property type="match status" value="1"/>
</dbReference>
<keyword evidence="7" id="KW-0010">Activator</keyword>
<feature type="domain" description="OmpR/PhoB-type" evidence="15">
    <location>
        <begin position="125"/>
        <end position="222"/>
    </location>
</feature>
<keyword evidence="8" id="KW-0804">Transcription</keyword>
<dbReference type="Gene3D" id="1.10.10.10">
    <property type="entry name" value="Winged helix-like DNA-binding domain superfamily/Winged helix DNA-binding domain"/>
    <property type="match status" value="1"/>
</dbReference>
<dbReference type="GO" id="GO:0000976">
    <property type="term" value="F:transcription cis-regulatory region binding"/>
    <property type="evidence" value="ECO:0007669"/>
    <property type="project" value="TreeGrafter"/>
</dbReference>
<dbReference type="PROSITE" id="PS50110">
    <property type="entry name" value="RESPONSE_REGULATORY"/>
    <property type="match status" value="1"/>
</dbReference>
<proteinExistence type="predicted"/>
<keyword evidence="17" id="KW-1185">Reference proteome</keyword>
<dbReference type="InterPro" id="IPR011006">
    <property type="entry name" value="CheY-like_superfamily"/>
</dbReference>
<feature type="domain" description="Response regulatory" evidence="14">
    <location>
        <begin position="3"/>
        <end position="117"/>
    </location>
</feature>